<dbReference type="Proteomes" id="UP000177370">
    <property type="component" value="Unassembled WGS sequence"/>
</dbReference>
<gene>
    <name evidence="1" type="ORF">A2647_04615</name>
</gene>
<accession>A0A1F6V6A6</accession>
<dbReference type="EMBL" id="MFTP01000022">
    <property type="protein sequence ID" value="OGI65197.1"/>
    <property type="molecule type" value="Genomic_DNA"/>
</dbReference>
<reference evidence="1 2" key="1">
    <citation type="journal article" date="2016" name="Nat. Commun.">
        <title>Thousands of microbial genomes shed light on interconnected biogeochemical processes in an aquifer system.</title>
        <authorList>
            <person name="Anantharaman K."/>
            <person name="Brown C.T."/>
            <person name="Hug L.A."/>
            <person name="Sharon I."/>
            <person name="Castelle C.J."/>
            <person name="Probst A.J."/>
            <person name="Thomas B.C."/>
            <person name="Singh A."/>
            <person name="Wilkins M.J."/>
            <person name="Karaoz U."/>
            <person name="Brodie E.L."/>
            <person name="Williams K.H."/>
            <person name="Hubbard S.S."/>
            <person name="Banfield J.F."/>
        </authorList>
    </citation>
    <scope>NUCLEOTIDE SEQUENCE [LARGE SCALE GENOMIC DNA]</scope>
</reference>
<comment type="caution">
    <text evidence="1">The sequence shown here is derived from an EMBL/GenBank/DDBJ whole genome shotgun (WGS) entry which is preliminary data.</text>
</comment>
<proteinExistence type="predicted"/>
<name>A0A1F6V6A6_9BACT</name>
<evidence type="ECO:0000313" key="1">
    <source>
        <dbReference type="EMBL" id="OGI65197.1"/>
    </source>
</evidence>
<protein>
    <submittedName>
        <fullName evidence="1">Uncharacterized protein</fullName>
    </submittedName>
</protein>
<dbReference type="AlphaFoldDB" id="A0A1F6V6A6"/>
<evidence type="ECO:0000313" key="2">
    <source>
        <dbReference type="Proteomes" id="UP000177370"/>
    </source>
</evidence>
<organism evidence="1 2">
    <name type="scientific">Candidatus Nomurabacteria bacterium RIFCSPHIGHO2_01_FULL_40_24b</name>
    <dbReference type="NCBI Taxonomy" id="1801739"/>
    <lineage>
        <taxon>Bacteria</taxon>
        <taxon>Candidatus Nomuraibacteriota</taxon>
    </lineage>
</organism>
<sequence length="585" mass="69324">MKSETKNCQNCKQNFTIEPDDFGFYEKIKVPPPTFCPDCRRQRRWAWKNNTSLYNRTCDLCKKSVVTIYSKESSAVIYCNKCWWSDKWDPKDYGQDYDFSRSFFEQFKELVLKVPHMALVNDDGIGSVNCEYTQDFAFGKNCYMVFIAWRIENVMYSYFILEGRDMMDCINIRSKSEWLYECFNARNSYQLKYSRLNIACIDSQFLYRCKDCSNCFMCAELVGKKYCFKNEQYSKEEYEKILASYKLDTFSGVERAQKEYDEFILKYPRRFVDGIHNVNVSGDVISGCKNVKNSFFAKNSENCKYCDFGTNMKDSYDMAGGGELSECYESVTCDQSNRNLFGIYSWKSQDIEYTQHCHNCQYCFGCIGLRNAKYCIFNKQYTKEEYEKLVPKIIEQMNKIPYKDKKENGYKFGEFYPAELSPFGYNETEAQEHFPLSREEAFKKGFNWQNNLQRTVGKETLLPEDIPDSITEVTDSILEEILVCINCKRNYKIIPNELIFYRKMSIPIPRRCFYCRHEARLKRRNPFKLWHRTCMCDPTSQSYDGRSKTNHFHGGSKCEVEFETSYSPDRPEIVYCEKCYQAEVY</sequence>